<reference evidence="2 3" key="1">
    <citation type="submission" date="2020-08" db="EMBL/GenBank/DDBJ databases">
        <title>Genomic Encyclopedia of Type Strains, Phase IV (KMG-IV): sequencing the most valuable type-strain genomes for metagenomic binning, comparative biology and taxonomic classification.</title>
        <authorList>
            <person name="Goeker M."/>
        </authorList>
    </citation>
    <scope>NUCLEOTIDE SEQUENCE [LARGE SCALE GENOMIC DNA]</scope>
    <source>
        <strain evidence="2 3">DSM 100211</strain>
    </source>
</reference>
<comment type="caution">
    <text evidence="2">The sequence shown here is derived from an EMBL/GenBank/DDBJ whole genome shotgun (WGS) entry which is preliminary data.</text>
</comment>
<sequence length="110" mass="12468">MARNTYYRSPHWRALKKATHERDGWRCIVPGCQTPTHRLTCDHIKRRPNVDGPTAYDVMSNTRTLCGNHDALVKETATGKRRQDGKLIVKGARSDGTPLDPNHPWHRAGS</sequence>
<proteinExistence type="predicted"/>
<evidence type="ECO:0008006" key="4">
    <source>
        <dbReference type="Google" id="ProtNLM"/>
    </source>
</evidence>
<gene>
    <name evidence="2" type="ORF">GGQ64_002582</name>
</gene>
<accession>A0A7W6D5Y1</accession>
<dbReference type="Proteomes" id="UP000574761">
    <property type="component" value="Unassembled WGS sequence"/>
</dbReference>
<dbReference type="AlphaFoldDB" id="A0A7W6D5Y1"/>
<protein>
    <recommendedName>
        <fullName evidence="4">HNH endonuclease</fullName>
    </recommendedName>
</protein>
<evidence type="ECO:0000313" key="3">
    <source>
        <dbReference type="Proteomes" id="UP000574761"/>
    </source>
</evidence>
<organism evidence="2 3">
    <name type="scientific">Mycoplana azooxidifex</name>
    <dbReference type="NCBI Taxonomy" id="1636188"/>
    <lineage>
        <taxon>Bacteria</taxon>
        <taxon>Pseudomonadati</taxon>
        <taxon>Pseudomonadota</taxon>
        <taxon>Alphaproteobacteria</taxon>
        <taxon>Hyphomicrobiales</taxon>
        <taxon>Rhizobiaceae</taxon>
        <taxon>Mycoplana</taxon>
    </lineage>
</organism>
<feature type="region of interest" description="Disordered" evidence="1">
    <location>
        <begin position="77"/>
        <end position="110"/>
    </location>
</feature>
<name>A0A7W6D5Y1_9HYPH</name>
<dbReference type="RefSeq" id="WP_183804732.1">
    <property type="nucleotide sequence ID" value="NZ_JACIEE010000005.1"/>
</dbReference>
<evidence type="ECO:0000256" key="1">
    <source>
        <dbReference type="SAM" id="MobiDB-lite"/>
    </source>
</evidence>
<dbReference type="Gene3D" id="1.10.30.50">
    <property type="match status" value="1"/>
</dbReference>
<keyword evidence="3" id="KW-1185">Reference proteome</keyword>
<evidence type="ECO:0000313" key="2">
    <source>
        <dbReference type="EMBL" id="MBB3977376.1"/>
    </source>
</evidence>
<dbReference type="EMBL" id="JACIEE010000005">
    <property type="protein sequence ID" value="MBB3977376.1"/>
    <property type="molecule type" value="Genomic_DNA"/>
</dbReference>
<feature type="compositionally biased region" description="Basic and acidic residues" evidence="1">
    <location>
        <begin position="77"/>
        <end position="87"/>
    </location>
</feature>